<feature type="chain" id="PRO_5046858800" evidence="2">
    <location>
        <begin position="19"/>
        <end position="200"/>
    </location>
</feature>
<dbReference type="InterPro" id="IPR019606">
    <property type="entry name" value="GerMN"/>
</dbReference>
<comment type="caution">
    <text evidence="4">The sequence shown here is derived from an EMBL/GenBank/DDBJ whole genome shotgun (WGS) entry which is preliminary data.</text>
</comment>
<feature type="signal peptide" evidence="2">
    <location>
        <begin position="1"/>
        <end position="18"/>
    </location>
</feature>
<evidence type="ECO:0000313" key="5">
    <source>
        <dbReference type="Proteomes" id="UP000743001"/>
    </source>
</evidence>
<name>A0ABS6FWY3_9BACL</name>
<keyword evidence="5" id="KW-1185">Reference proteome</keyword>
<dbReference type="PROSITE" id="PS51257">
    <property type="entry name" value="PROKAR_LIPOPROTEIN"/>
    <property type="match status" value="1"/>
</dbReference>
<proteinExistence type="predicted"/>
<dbReference type="Proteomes" id="UP000743001">
    <property type="component" value="Unassembled WGS sequence"/>
</dbReference>
<dbReference type="RefSeq" id="WP_216480972.1">
    <property type="nucleotide sequence ID" value="NZ_JAHLQJ010000027.1"/>
</dbReference>
<feature type="domain" description="GerMN" evidence="3">
    <location>
        <begin position="79"/>
        <end position="186"/>
    </location>
</feature>
<evidence type="ECO:0000256" key="2">
    <source>
        <dbReference type="SAM" id="SignalP"/>
    </source>
</evidence>
<evidence type="ECO:0000256" key="1">
    <source>
        <dbReference type="SAM" id="MobiDB-lite"/>
    </source>
</evidence>
<feature type="region of interest" description="Disordered" evidence="1">
    <location>
        <begin position="23"/>
        <end position="73"/>
    </location>
</feature>
<evidence type="ECO:0000259" key="3">
    <source>
        <dbReference type="Pfam" id="PF10646"/>
    </source>
</evidence>
<reference evidence="4 5" key="1">
    <citation type="submission" date="2021-06" db="EMBL/GenBank/DDBJ databases">
        <authorList>
            <person name="Sun Q."/>
            <person name="Li D."/>
        </authorList>
    </citation>
    <scope>NUCLEOTIDE SEQUENCE [LARGE SCALE GENOMIC DNA]</scope>
    <source>
        <strain evidence="4 5">MSJ-6</strain>
    </source>
</reference>
<keyword evidence="2" id="KW-0732">Signal</keyword>
<dbReference type="Pfam" id="PF10646">
    <property type="entry name" value="Germane"/>
    <property type="match status" value="1"/>
</dbReference>
<accession>A0ABS6FWY3</accession>
<dbReference type="EMBL" id="JAHLQJ010000027">
    <property type="protein sequence ID" value="MBU5674411.1"/>
    <property type="molecule type" value="Genomic_DNA"/>
</dbReference>
<gene>
    <name evidence="4" type="ORF">KQJ23_21445</name>
</gene>
<sequence>MKKTGWAILMLVFMLGLAGCGDKPQASAPGESNATDNGITAPGTAEPDPVSASEGEESDVPENTDNSSTEPEMLTSTIKVYFTDDNIEELTAVEREISYSAEADKYETAFRALQTEETGMMSLWKKVVLQQIDLKDGLLAIDITLPDEARLGAGGEALAIDALLQTFFQFDEVKQLEITVDGAKLESLMGHVELEHPYSK</sequence>
<protein>
    <submittedName>
        <fullName evidence="4">GerMN domain-containing protein</fullName>
    </submittedName>
</protein>
<evidence type="ECO:0000313" key="4">
    <source>
        <dbReference type="EMBL" id="MBU5674411.1"/>
    </source>
</evidence>
<feature type="compositionally biased region" description="Polar residues" evidence="1">
    <location>
        <begin position="63"/>
        <end position="73"/>
    </location>
</feature>
<organism evidence="4 5">
    <name type="scientific">Paenibacillus brevis</name>
    <dbReference type="NCBI Taxonomy" id="2841508"/>
    <lineage>
        <taxon>Bacteria</taxon>
        <taxon>Bacillati</taxon>
        <taxon>Bacillota</taxon>
        <taxon>Bacilli</taxon>
        <taxon>Bacillales</taxon>
        <taxon>Paenibacillaceae</taxon>
        <taxon>Paenibacillus</taxon>
    </lineage>
</organism>